<dbReference type="Gene3D" id="1.10.220.80">
    <property type="entry name" value="BH2638-like"/>
    <property type="match status" value="1"/>
</dbReference>
<dbReference type="Pfam" id="PF05256">
    <property type="entry name" value="UPF0223"/>
    <property type="match status" value="1"/>
</dbReference>
<dbReference type="NCBIfam" id="NF003353">
    <property type="entry name" value="PRK04387.1"/>
    <property type="match status" value="1"/>
</dbReference>
<protein>
    <submittedName>
        <fullName evidence="1">UPF0223 family protein</fullName>
    </submittedName>
</protein>
<dbReference type="Proteomes" id="UP000751852">
    <property type="component" value="Unassembled WGS sequence"/>
</dbReference>
<evidence type="ECO:0000313" key="2">
    <source>
        <dbReference type="Proteomes" id="UP000751852"/>
    </source>
</evidence>
<dbReference type="EMBL" id="JABANU010000027">
    <property type="protein sequence ID" value="MBI5975812.1"/>
    <property type="molecule type" value="Genomic_DNA"/>
</dbReference>
<reference evidence="1 2" key="1">
    <citation type="submission" date="2020-04" db="EMBL/GenBank/DDBJ databases">
        <title>Staphylococcus species from domestic dog.</title>
        <authorList>
            <person name="Paterson G.K."/>
        </authorList>
    </citation>
    <scope>NUCLEOTIDE SEQUENCE [LARGE SCALE GENOMIC DNA]</scope>
    <source>
        <strain evidence="1 2">H16/1A</strain>
    </source>
</reference>
<dbReference type="InterPro" id="IPR023324">
    <property type="entry name" value="BH2638-like_sf"/>
</dbReference>
<comment type="caution">
    <text evidence="1">The sequence shown here is derived from an EMBL/GenBank/DDBJ whole genome shotgun (WGS) entry which is preliminary data.</text>
</comment>
<proteinExistence type="predicted"/>
<name>A0ABS0TAQ7_9STAP</name>
<organism evidence="1 2">
    <name type="scientific">Staphylococcus canis</name>
    <dbReference type="NCBI Taxonomy" id="2724942"/>
    <lineage>
        <taxon>Bacteria</taxon>
        <taxon>Bacillati</taxon>
        <taxon>Bacillota</taxon>
        <taxon>Bacilli</taxon>
        <taxon>Bacillales</taxon>
        <taxon>Staphylococcaceae</taxon>
        <taxon>Staphylococcus</taxon>
    </lineage>
</organism>
<evidence type="ECO:0000313" key="1">
    <source>
        <dbReference type="EMBL" id="MBI5975812.1"/>
    </source>
</evidence>
<sequence>MEYQYPIDVDWTQDEMLKVIQFFNKIEDYYEKSVDRDTLLEAYRDFKTVVPGKADEKNIFETFKKSSGYDSYPVIQVAKKNSELKTLSNQ</sequence>
<dbReference type="PIRSF" id="PIRSF037260">
    <property type="entry name" value="UPF0223"/>
    <property type="match status" value="1"/>
</dbReference>
<accession>A0ABS0TAQ7</accession>
<keyword evidence="2" id="KW-1185">Reference proteome</keyword>
<dbReference type="RefSeq" id="WP_198618583.1">
    <property type="nucleotide sequence ID" value="NZ_JABANU010000027.1"/>
</dbReference>
<dbReference type="InterPro" id="IPR007920">
    <property type="entry name" value="UPF0223"/>
</dbReference>
<gene>
    <name evidence="1" type="ORF">HHH54_09430</name>
</gene>
<dbReference type="SUPFAM" id="SSF158504">
    <property type="entry name" value="BH2638-like"/>
    <property type="match status" value="1"/>
</dbReference>